<dbReference type="GO" id="GO:0016747">
    <property type="term" value="F:acyltransferase activity, transferring groups other than amino-acyl groups"/>
    <property type="evidence" value="ECO:0007669"/>
    <property type="project" value="InterPro"/>
</dbReference>
<evidence type="ECO:0000313" key="3">
    <source>
        <dbReference type="Proteomes" id="UP000541033"/>
    </source>
</evidence>
<dbReference type="RefSeq" id="WP_167146492.1">
    <property type="nucleotide sequence ID" value="NZ_JAAMOX010000001.1"/>
</dbReference>
<feature type="domain" description="N-acetyltransferase" evidence="1">
    <location>
        <begin position="9"/>
        <end position="160"/>
    </location>
</feature>
<keyword evidence="3" id="KW-1185">Reference proteome</keyword>
<accession>A0A7X5TRI9</accession>
<dbReference type="PANTHER" id="PTHR41700:SF1">
    <property type="entry name" value="N-ACETYLTRANSFERASE DOMAIN-CONTAINING PROTEIN"/>
    <property type="match status" value="1"/>
</dbReference>
<dbReference type="Proteomes" id="UP000541033">
    <property type="component" value="Unassembled WGS sequence"/>
</dbReference>
<dbReference type="AlphaFoldDB" id="A0A7X5TRI9"/>
<dbReference type="InterPro" id="IPR000182">
    <property type="entry name" value="GNAT_dom"/>
</dbReference>
<dbReference type="Pfam" id="PF00583">
    <property type="entry name" value="Acetyltransf_1"/>
    <property type="match status" value="1"/>
</dbReference>
<dbReference type="InterPro" id="IPR016181">
    <property type="entry name" value="Acyl_CoA_acyltransferase"/>
</dbReference>
<gene>
    <name evidence="2" type="ORF">FHX76_000104</name>
</gene>
<dbReference type="Gene3D" id="3.40.630.30">
    <property type="match status" value="1"/>
</dbReference>
<dbReference type="CDD" id="cd04301">
    <property type="entry name" value="NAT_SF"/>
    <property type="match status" value="1"/>
</dbReference>
<dbReference type="EMBL" id="JAAMOX010000001">
    <property type="protein sequence ID" value="NIH52236.1"/>
    <property type="molecule type" value="Genomic_DNA"/>
</dbReference>
<sequence>MTGESQSDLQIRVLSSGDELGQASALYRNVFGYDSSTTGLSPRLMRSLVDNGGIVLGAVTPQHALVGLIYGFTGHDGNGFFHYSQAAAIAPEAQGKGLGRQLKQTQAELARGMGFSRMRWTYDPTDVRNGHFNLNVLGGNGIRFYPDYYQDDGSDRILIEWALNSDAAQQPESAGQPGVTVPAGIRQLRITDPETASAVSARVRSELEAGFAGGGILSSCERQGDGSAIYRFGTMAQPTAGKATV</sequence>
<name>A0A7X5TRI9_9MICO</name>
<dbReference type="PANTHER" id="PTHR41700">
    <property type="entry name" value="GCN5-RELATED N-ACETYLTRANSFERASE"/>
    <property type="match status" value="1"/>
</dbReference>
<dbReference type="InterPro" id="IPR038764">
    <property type="entry name" value="GNAT_N_AcTrfase_prd"/>
</dbReference>
<evidence type="ECO:0000259" key="1">
    <source>
        <dbReference type="PROSITE" id="PS51186"/>
    </source>
</evidence>
<evidence type="ECO:0000313" key="2">
    <source>
        <dbReference type="EMBL" id="NIH52236.1"/>
    </source>
</evidence>
<proteinExistence type="predicted"/>
<keyword evidence="2" id="KW-0808">Transferase</keyword>
<dbReference type="PROSITE" id="PS51186">
    <property type="entry name" value="GNAT"/>
    <property type="match status" value="1"/>
</dbReference>
<dbReference type="SUPFAM" id="SSF55729">
    <property type="entry name" value="Acyl-CoA N-acyltransferases (Nat)"/>
    <property type="match status" value="1"/>
</dbReference>
<comment type="caution">
    <text evidence="2">The sequence shown here is derived from an EMBL/GenBank/DDBJ whole genome shotgun (WGS) entry which is preliminary data.</text>
</comment>
<reference evidence="2 3" key="1">
    <citation type="submission" date="2020-02" db="EMBL/GenBank/DDBJ databases">
        <title>Sequencing the genomes of 1000 actinobacteria strains.</title>
        <authorList>
            <person name="Klenk H.-P."/>
        </authorList>
    </citation>
    <scope>NUCLEOTIDE SEQUENCE [LARGE SCALE GENOMIC DNA]</scope>
    <source>
        <strain evidence="2 3">DSM 27960</strain>
    </source>
</reference>
<organism evidence="2 3">
    <name type="scientific">Lysinibacter cavernae</name>
    <dbReference type="NCBI Taxonomy" id="1640652"/>
    <lineage>
        <taxon>Bacteria</taxon>
        <taxon>Bacillati</taxon>
        <taxon>Actinomycetota</taxon>
        <taxon>Actinomycetes</taxon>
        <taxon>Micrococcales</taxon>
        <taxon>Microbacteriaceae</taxon>
        <taxon>Lysinibacter</taxon>
    </lineage>
</organism>
<protein>
    <submittedName>
        <fullName evidence="2">Putative GNAT superfamily acetyltransferase</fullName>
    </submittedName>
</protein>